<dbReference type="GO" id="GO:0043709">
    <property type="term" value="P:cell adhesion involved in single-species biofilm formation"/>
    <property type="evidence" value="ECO:0007669"/>
    <property type="project" value="TreeGrafter"/>
</dbReference>
<dbReference type="PANTHER" id="PTHR45138:SF9">
    <property type="entry name" value="DIGUANYLATE CYCLASE DGCM-RELATED"/>
    <property type="match status" value="1"/>
</dbReference>
<dbReference type="GO" id="GO:0005886">
    <property type="term" value="C:plasma membrane"/>
    <property type="evidence" value="ECO:0007669"/>
    <property type="project" value="TreeGrafter"/>
</dbReference>
<dbReference type="SMART" id="SM00267">
    <property type="entry name" value="GGDEF"/>
    <property type="match status" value="1"/>
</dbReference>
<dbReference type="AlphaFoldDB" id="A0A1B2DQV2"/>
<keyword evidence="1" id="KW-0812">Transmembrane</keyword>
<evidence type="ECO:0000256" key="1">
    <source>
        <dbReference type="SAM" id="Phobius"/>
    </source>
</evidence>
<feature type="transmembrane region" description="Helical" evidence="1">
    <location>
        <begin position="198"/>
        <end position="222"/>
    </location>
</feature>
<dbReference type="InterPro" id="IPR029787">
    <property type="entry name" value="Nucleotide_cyclase"/>
</dbReference>
<dbReference type="Gene3D" id="3.30.70.270">
    <property type="match status" value="1"/>
</dbReference>
<dbReference type="EMBL" id="CP016808">
    <property type="protein sequence ID" value="ANY70075.1"/>
    <property type="molecule type" value="Genomic_DNA"/>
</dbReference>
<feature type="transmembrane region" description="Helical" evidence="1">
    <location>
        <begin position="140"/>
        <end position="159"/>
    </location>
</feature>
<dbReference type="GO" id="GO:0052621">
    <property type="term" value="F:diguanylate cyclase activity"/>
    <property type="evidence" value="ECO:0007669"/>
    <property type="project" value="TreeGrafter"/>
</dbReference>
<feature type="transmembrane region" description="Helical" evidence="1">
    <location>
        <begin position="171"/>
        <end position="192"/>
    </location>
</feature>
<dbReference type="NCBIfam" id="TIGR00254">
    <property type="entry name" value="GGDEF"/>
    <property type="match status" value="1"/>
</dbReference>
<gene>
    <name evidence="3" type="ORF">BBD42_28940</name>
</gene>
<organism evidence="3">
    <name type="scientific">Paenibacillus sp. BIHB 4019</name>
    <dbReference type="NCBI Taxonomy" id="1870819"/>
    <lineage>
        <taxon>Bacteria</taxon>
        <taxon>Bacillati</taxon>
        <taxon>Bacillota</taxon>
        <taxon>Bacilli</taxon>
        <taxon>Bacillales</taxon>
        <taxon>Paenibacillaceae</taxon>
        <taxon>Paenibacillus</taxon>
    </lineage>
</organism>
<dbReference type="GO" id="GO:1902201">
    <property type="term" value="P:negative regulation of bacterial-type flagellum-dependent cell motility"/>
    <property type="evidence" value="ECO:0007669"/>
    <property type="project" value="TreeGrafter"/>
</dbReference>
<dbReference type="InterPro" id="IPR043128">
    <property type="entry name" value="Rev_trsase/Diguanyl_cyclase"/>
</dbReference>
<dbReference type="InterPro" id="IPR050469">
    <property type="entry name" value="Diguanylate_Cyclase"/>
</dbReference>
<feature type="transmembrane region" description="Helical" evidence="1">
    <location>
        <begin position="107"/>
        <end position="128"/>
    </location>
</feature>
<evidence type="ECO:0000313" key="3">
    <source>
        <dbReference type="EMBL" id="ANY70075.1"/>
    </source>
</evidence>
<name>A0A1B2DQV2_9BACL</name>
<dbReference type="InterPro" id="IPR000160">
    <property type="entry name" value="GGDEF_dom"/>
</dbReference>
<keyword evidence="1" id="KW-0472">Membrane</keyword>
<protein>
    <submittedName>
        <fullName evidence="3">Diguanylate cyclase</fullName>
    </submittedName>
</protein>
<dbReference type="Pfam" id="PF00990">
    <property type="entry name" value="GGDEF"/>
    <property type="match status" value="1"/>
</dbReference>
<dbReference type="CDD" id="cd01949">
    <property type="entry name" value="GGDEF"/>
    <property type="match status" value="1"/>
</dbReference>
<keyword evidence="1" id="KW-1133">Transmembrane helix</keyword>
<accession>A0A1B2DQV2</accession>
<feature type="transmembrane region" description="Helical" evidence="1">
    <location>
        <begin position="12"/>
        <end position="32"/>
    </location>
</feature>
<dbReference type="SUPFAM" id="SSF55073">
    <property type="entry name" value="Nucleotide cyclase"/>
    <property type="match status" value="1"/>
</dbReference>
<feature type="transmembrane region" description="Helical" evidence="1">
    <location>
        <begin position="44"/>
        <end position="68"/>
    </location>
</feature>
<dbReference type="RefSeq" id="WP_099521016.1">
    <property type="nucleotide sequence ID" value="NZ_CP016808.1"/>
</dbReference>
<dbReference type="PANTHER" id="PTHR45138">
    <property type="entry name" value="REGULATORY COMPONENTS OF SENSORY TRANSDUCTION SYSTEM"/>
    <property type="match status" value="1"/>
</dbReference>
<sequence>MTILSWLAGPNGQLLASSCVILILILMLFMSVRLSASYKNNRTYGLLNATLPFFMIQQALLAMLAYAGTAIPPWIHLLATTLQIISFIIINLVFMKLYTHRGTRLKVTPFVVMLVLTFVIAGLHITYMSFAGAEAASGRAGNFIGLDFYALIVTFLVLLDTKGIDMNTKYFASLVTYFIYELAHLADAYAFHGTMPGMQIFAYLLSVVYFVQLFLLLFDWVIERLIATYQSSITDGLTGLYNRRTFNMKAGQLMKRGKGVAVIFCDIDNFKQLNDTQGHHKADIVLKQVSEILKEESAGIGTAGRYGGEELLTCITLDKVKPERVAESIRKRVELETIVTISVGVCIAKKNADIQELVKAADEAMYTSKKSGKNRVTVAPASAAMKQSL</sequence>
<dbReference type="PROSITE" id="PS50887">
    <property type="entry name" value="GGDEF"/>
    <property type="match status" value="1"/>
</dbReference>
<proteinExistence type="predicted"/>
<feature type="domain" description="GGDEF" evidence="2">
    <location>
        <begin position="258"/>
        <end position="381"/>
    </location>
</feature>
<reference evidence="3" key="1">
    <citation type="submission" date="2016-08" db="EMBL/GenBank/DDBJ databases">
        <title>Complete Genome Seqeunce of Paenibacillus sp. BIHB 4019 from tea rhizoplane.</title>
        <authorList>
            <person name="Thakur R."/>
            <person name="Swarnkar M.K."/>
            <person name="Gulati A."/>
        </authorList>
    </citation>
    <scope>NUCLEOTIDE SEQUENCE [LARGE SCALE GENOMIC DNA]</scope>
    <source>
        <strain evidence="3">BIHB4019</strain>
    </source>
</reference>
<feature type="transmembrane region" description="Helical" evidence="1">
    <location>
        <begin position="74"/>
        <end position="95"/>
    </location>
</feature>
<evidence type="ECO:0000259" key="2">
    <source>
        <dbReference type="PROSITE" id="PS50887"/>
    </source>
</evidence>